<dbReference type="EMBL" id="ABIK02000005">
    <property type="protein sequence ID" value="EDS75555.1"/>
    <property type="molecule type" value="Genomic_DNA"/>
</dbReference>
<evidence type="ECO:0000313" key="7">
    <source>
        <dbReference type="EMBL" id="EDS74340.1"/>
    </source>
</evidence>
<dbReference type="EMBL" id="ABIK02000014">
    <property type="protein sequence ID" value="EDS74340.1"/>
    <property type="molecule type" value="Genomic_DNA"/>
</dbReference>
<dbReference type="EMBL" id="ABIK02000010">
    <property type="protein sequence ID" value="EDS74776.1"/>
    <property type="molecule type" value="Genomic_DNA"/>
</dbReference>
<dbReference type="EMBL" id="ABIK02000014">
    <property type="protein sequence ID" value="EDS74398.1"/>
    <property type="molecule type" value="Genomic_DNA"/>
</dbReference>
<protein>
    <submittedName>
        <fullName evidence="20">Uncharacterized protein</fullName>
    </submittedName>
</protein>
<evidence type="ECO:0000313" key="24">
    <source>
        <dbReference type="Proteomes" id="UP000004910"/>
    </source>
</evidence>
<dbReference type="EMBL" id="ABIK02000005">
    <property type="protein sequence ID" value="EDS75566.1"/>
    <property type="molecule type" value="Genomic_DNA"/>
</dbReference>
<dbReference type="EMBL" id="ABIK02000004">
    <property type="protein sequence ID" value="EDS75714.1"/>
    <property type="molecule type" value="Genomic_DNA"/>
</dbReference>
<dbReference type="EMBL" id="ABIK02000004">
    <property type="protein sequence ID" value="EDS75760.1"/>
    <property type="molecule type" value="Genomic_DNA"/>
</dbReference>
<dbReference type="EMBL" id="ABIK02000008">
    <property type="protein sequence ID" value="EDS74899.1"/>
    <property type="molecule type" value="Genomic_DNA"/>
</dbReference>
<gene>
    <name evidence="20" type="ORF">CLOSPI_00224</name>
    <name evidence="21" type="ORF">CLOSPI_00263</name>
    <name evidence="22" type="ORF">CLOSPI_00279</name>
    <name evidence="23" type="ORF">CLOSPI_00514</name>
    <name evidence="18" type="ORF">CLOSPI_00592</name>
    <name evidence="19" type="ORF">CLOSPI_00603</name>
    <name evidence="17" type="ORF">CLOSPI_00702</name>
    <name evidence="15" type="ORF">CLOSPI_00877</name>
    <name evidence="16" type="ORF">CLOSPI_00906</name>
    <name evidence="13" type="ORF">CLOSPI_01214</name>
    <name evidence="14" type="ORF">CLOSPI_01225</name>
    <name evidence="12" type="ORF">CLOSPI_01369</name>
    <name evidence="10" type="ORF">CLOSPI_01462</name>
    <name evidence="11" type="ORF">CLOSPI_01553</name>
    <name evidence="9" type="ORF">CLOSPI_01613</name>
    <name evidence="4" type="ORF">CLOSPI_01810</name>
    <name evidence="5" type="ORF">CLOSPI_01880</name>
    <name evidence="6" type="ORF">CLOSPI_01897</name>
    <name evidence="7" type="ORF">CLOSPI_01924</name>
    <name evidence="8" type="ORF">CLOSPI_01982</name>
    <name evidence="1" type="ORF">CLOSPI_02122</name>
    <name evidence="2" type="ORF">CLOSPI_02350</name>
    <name evidence="3" type="ORF">CLOSPI_02477</name>
</gene>
<dbReference type="EMBL" id="ABIK02000015">
    <property type="protein sequence ID" value="EDS73925.1"/>
    <property type="molecule type" value="Genomic_DNA"/>
</dbReference>
<comment type="caution">
    <text evidence="20">The sequence shown here is derived from an EMBL/GenBank/DDBJ whole genome shotgun (WGS) entry which is preliminary data.</text>
</comment>
<evidence type="ECO:0000313" key="23">
    <source>
        <dbReference type="EMBL" id="EDS75984.1"/>
    </source>
</evidence>
<accession>B1BZ67</accession>
<dbReference type="Proteomes" id="UP000004910">
    <property type="component" value="Unassembled WGS sequence"/>
</dbReference>
<dbReference type="EMBL" id="ABIK02000007">
    <property type="protein sequence ID" value="EDS75051.1"/>
    <property type="molecule type" value="Genomic_DNA"/>
</dbReference>
<evidence type="ECO:0000313" key="9">
    <source>
        <dbReference type="EMBL" id="EDS74558.1"/>
    </source>
</evidence>
<evidence type="ECO:0000313" key="11">
    <source>
        <dbReference type="EMBL" id="EDS74776.1"/>
    </source>
</evidence>
<dbReference type="EMBL" id="ABIK02000010">
    <property type="protein sequence ID" value="EDS74685.1"/>
    <property type="molecule type" value="Genomic_DNA"/>
</dbReference>
<evidence type="ECO:0000313" key="5">
    <source>
        <dbReference type="EMBL" id="EDS74296.1"/>
    </source>
</evidence>
<keyword evidence="24" id="KW-1185">Reference proteome</keyword>
<dbReference type="EMBL" id="ABIK02000015">
    <property type="protein sequence ID" value="EDS73697.1"/>
    <property type="molecule type" value="Genomic_DNA"/>
</dbReference>
<reference evidence="20 24" key="2">
    <citation type="submission" date="2008-02" db="EMBL/GenBank/DDBJ databases">
        <authorList>
            <person name="Fulton L."/>
            <person name="Clifton S."/>
            <person name="Fulton B."/>
            <person name="Xu J."/>
            <person name="Minx P."/>
            <person name="Pepin K.H."/>
            <person name="Johnson M."/>
            <person name="Thiruvilangam P."/>
            <person name="Bhonagiri V."/>
            <person name="Nash W.E."/>
            <person name="Mardis E.R."/>
            <person name="Wilson R.K."/>
        </authorList>
    </citation>
    <scope>NUCLEOTIDE SEQUENCE [LARGE SCALE GENOMIC DNA]</scope>
    <source>
        <strain evidence="20 24">DSM 1552</strain>
    </source>
</reference>
<dbReference type="EMBL" id="ABIK02000007">
    <property type="protein sequence ID" value="EDS75080.1"/>
    <property type="molecule type" value="Genomic_DNA"/>
</dbReference>
<dbReference type="EMBL" id="ABIK02000004">
    <property type="protein sequence ID" value="EDS75984.1"/>
    <property type="molecule type" value="Genomic_DNA"/>
</dbReference>
<evidence type="ECO:0000313" key="3">
    <source>
        <dbReference type="EMBL" id="EDS74051.1"/>
    </source>
</evidence>
<evidence type="ECO:0000313" key="17">
    <source>
        <dbReference type="EMBL" id="EDS75308.1"/>
    </source>
</evidence>
<dbReference type="EMBL" id="ABIK02000004">
    <property type="protein sequence ID" value="EDS75744.1"/>
    <property type="molecule type" value="Genomic_DNA"/>
</dbReference>
<evidence type="ECO:0000313" key="12">
    <source>
        <dbReference type="EMBL" id="EDS74785.1"/>
    </source>
</evidence>
<dbReference type="EMBL" id="ABIK02000014">
    <property type="protein sequence ID" value="EDS74313.1"/>
    <property type="molecule type" value="Genomic_DNA"/>
</dbReference>
<evidence type="ECO:0000313" key="15">
    <source>
        <dbReference type="EMBL" id="EDS75051.1"/>
    </source>
</evidence>
<evidence type="ECO:0000313" key="8">
    <source>
        <dbReference type="EMBL" id="EDS74398.1"/>
    </source>
</evidence>
<evidence type="ECO:0000313" key="14">
    <source>
        <dbReference type="EMBL" id="EDS74910.1"/>
    </source>
</evidence>
<evidence type="ECO:0000313" key="6">
    <source>
        <dbReference type="EMBL" id="EDS74313.1"/>
    </source>
</evidence>
<dbReference type="HOGENOM" id="CLU_3078516_0_0_9"/>
<evidence type="ECO:0000313" key="16">
    <source>
        <dbReference type="EMBL" id="EDS75080.1"/>
    </source>
</evidence>
<proteinExistence type="predicted"/>
<evidence type="ECO:0000313" key="22">
    <source>
        <dbReference type="EMBL" id="EDS75760.1"/>
    </source>
</evidence>
<reference evidence="20 24" key="1">
    <citation type="submission" date="2008-02" db="EMBL/GenBank/DDBJ databases">
        <title>Draft genome sequence of Clostridium spiroforme (DSM 1552).</title>
        <authorList>
            <person name="Sudarsanam P."/>
            <person name="Ley R."/>
            <person name="Guruge J."/>
            <person name="Turnbaugh P.J."/>
            <person name="Mahowald M."/>
            <person name="Liep D."/>
            <person name="Gordon J."/>
        </authorList>
    </citation>
    <scope>NUCLEOTIDE SEQUENCE [LARGE SCALE GENOMIC DNA]</scope>
    <source>
        <strain evidence="20 24">DSM 1552</strain>
    </source>
</reference>
<evidence type="ECO:0000313" key="10">
    <source>
        <dbReference type="EMBL" id="EDS74685.1"/>
    </source>
</evidence>
<dbReference type="AlphaFoldDB" id="B1BZ67"/>
<dbReference type="EMBL" id="ABIK02000015">
    <property type="protein sequence ID" value="EDS74051.1"/>
    <property type="molecule type" value="Genomic_DNA"/>
</dbReference>
<dbReference type="EMBL" id="ABIK02000009">
    <property type="protein sequence ID" value="EDS74785.1"/>
    <property type="molecule type" value="Genomic_DNA"/>
</dbReference>
<name>B1BZ67_9FIRM</name>
<evidence type="ECO:0000313" key="20">
    <source>
        <dbReference type="EMBL" id="EDS75714.1"/>
    </source>
</evidence>
<dbReference type="EMBL" id="ABIK02000014">
    <property type="protein sequence ID" value="EDS74227.1"/>
    <property type="molecule type" value="Genomic_DNA"/>
</dbReference>
<dbReference type="EMBL" id="ABIK02000013">
    <property type="protein sequence ID" value="EDS74558.1"/>
    <property type="molecule type" value="Genomic_DNA"/>
</dbReference>
<evidence type="ECO:0000313" key="18">
    <source>
        <dbReference type="EMBL" id="EDS75555.1"/>
    </source>
</evidence>
<dbReference type="EMBL" id="ABIK02000008">
    <property type="protein sequence ID" value="EDS74910.1"/>
    <property type="molecule type" value="Genomic_DNA"/>
</dbReference>
<evidence type="ECO:0000313" key="21">
    <source>
        <dbReference type="EMBL" id="EDS75744.1"/>
    </source>
</evidence>
<dbReference type="EMBL" id="ABIK02000014">
    <property type="protein sequence ID" value="EDS74296.1"/>
    <property type="molecule type" value="Genomic_DNA"/>
</dbReference>
<evidence type="ECO:0000313" key="1">
    <source>
        <dbReference type="EMBL" id="EDS73697.1"/>
    </source>
</evidence>
<evidence type="ECO:0000313" key="19">
    <source>
        <dbReference type="EMBL" id="EDS75566.1"/>
    </source>
</evidence>
<evidence type="ECO:0000313" key="2">
    <source>
        <dbReference type="EMBL" id="EDS73925.1"/>
    </source>
</evidence>
<dbReference type="STRING" id="428126.CLOSPI_00224"/>
<evidence type="ECO:0000313" key="13">
    <source>
        <dbReference type="EMBL" id="EDS74899.1"/>
    </source>
</evidence>
<organism evidence="20 24">
    <name type="scientific">Thomasclavelia spiroformis DSM 1552</name>
    <dbReference type="NCBI Taxonomy" id="428126"/>
    <lineage>
        <taxon>Bacteria</taxon>
        <taxon>Bacillati</taxon>
        <taxon>Bacillota</taxon>
        <taxon>Erysipelotrichia</taxon>
        <taxon>Erysipelotrichales</taxon>
        <taxon>Coprobacillaceae</taxon>
        <taxon>Thomasclavelia</taxon>
    </lineage>
</organism>
<evidence type="ECO:0000313" key="4">
    <source>
        <dbReference type="EMBL" id="EDS74227.1"/>
    </source>
</evidence>
<dbReference type="EMBL" id="ABIK02000006">
    <property type="protein sequence ID" value="EDS75308.1"/>
    <property type="molecule type" value="Genomic_DNA"/>
</dbReference>
<sequence>MGVSYYQPLAEDKVSIVRCEREEVGGKVLTQGIRTILGRSLSDEIAKQIEVQ</sequence>